<organism evidence="2">
    <name type="scientific">Asterionella formosa</name>
    <dbReference type="NCBI Taxonomy" id="210441"/>
    <lineage>
        <taxon>Eukaryota</taxon>
        <taxon>Sar</taxon>
        <taxon>Stramenopiles</taxon>
        <taxon>Ochrophyta</taxon>
        <taxon>Bacillariophyta</taxon>
        <taxon>Fragilariophyceae</taxon>
        <taxon>Fragilariophycidae</taxon>
        <taxon>Fragilariales</taxon>
        <taxon>Fragilariaceae</taxon>
        <taxon>Asterionella</taxon>
    </lineage>
</organism>
<dbReference type="GO" id="GO:0005840">
    <property type="term" value="C:ribosome"/>
    <property type="evidence" value="ECO:0007669"/>
    <property type="project" value="UniProtKB-KW"/>
</dbReference>
<feature type="transmembrane region" description="Helical" evidence="1">
    <location>
        <begin position="134"/>
        <end position="156"/>
    </location>
</feature>
<sequence length="266" mass="31908">MKLNGTINSKLNSQDLSFFFKKNSALLNLQILKSRIYEKRLCLKNSLFEIEEKFMQLKIILLVIYSYHLSNKTILFIGIPEKIISILKRISDYHIFLPSKIWLKRGFSSKNSVRKHPKFKSVKKRFTRNKINKLFILIKIPKLVVIMSPFTDLFVMEEIYKLRLPVITLNSNKNFIDKFFYQIHENSIKADFNLNIVFLNLLNSLFFKSNFFFKLFKDKINYNINIKYQRKAINRNFFGEWLKNSFKKDRSVRLLRKSANFIKAKF</sequence>
<dbReference type="GeneID" id="30510707"/>
<keyword evidence="1" id="KW-0472">Membrane</keyword>
<evidence type="ECO:0000313" key="2">
    <source>
        <dbReference type="EMBL" id="APD75831.1"/>
    </source>
</evidence>
<dbReference type="Gene3D" id="3.40.50.10490">
    <property type="entry name" value="Glucose-6-phosphate isomerase like protein, domain 1"/>
    <property type="match status" value="1"/>
</dbReference>
<keyword evidence="1" id="KW-0812">Transmembrane</keyword>
<keyword evidence="2" id="KW-0687">Ribonucleoprotein</keyword>
<gene>
    <name evidence="2" type="primary">rps2</name>
    <name evidence="2" type="ORF">BGL49_031</name>
</gene>
<geneLocation type="mitochondrion" evidence="2"/>
<evidence type="ECO:0000256" key="1">
    <source>
        <dbReference type="SAM" id="Phobius"/>
    </source>
</evidence>
<keyword evidence="1" id="KW-1133">Transmembrane helix</keyword>
<dbReference type="AlphaFoldDB" id="A0A1J0RD74"/>
<protein>
    <submittedName>
        <fullName evidence="2">Ribosomal protein S2</fullName>
    </submittedName>
</protein>
<dbReference type="SUPFAM" id="SSF52313">
    <property type="entry name" value="Ribosomal protein S2"/>
    <property type="match status" value="1"/>
</dbReference>
<name>A0A1J0RD74_9STRA</name>
<dbReference type="RefSeq" id="YP_009326070.1">
    <property type="nucleotide sequence ID" value="NC_032029.1"/>
</dbReference>
<feature type="transmembrane region" description="Helical" evidence="1">
    <location>
        <begin position="192"/>
        <end position="213"/>
    </location>
</feature>
<proteinExistence type="predicted"/>
<reference evidence="2" key="1">
    <citation type="submission" date="2016-10" db="EMBL/GenBank/DDBJ databases">
        <title>Complete mitochondrial genome of the freshwater diatom Asterionella formosa.</title>
        <authorList>
            <person name="Villain A."/>
            <person name="Kojadinovic M."/>
            <person name="Puppo C."/>
            <person name="Prioretti L."/>
            <person name="Hubert P."/>
            <person name="Zhang Y."/>
            <person name="Gregori G."/>
            <person name="Roulet A."/>
            <person name="Roques C."/>
            <person name="Claverie J.-M."/>
            <person name="Gontero B."/>
            <person name="Blanc G."/>
        </authorList>
    </citation>
    <scope>NUCLEOTIDE SEQUENCE</scope>
    <source>
        <strain evidence="2">BGM1</strain>
    </source>
</reference>
<dbReference type="EMBL" id="KY021079">
    <property type="protein sequence ID" value="APD75831.1"/>
    <property type="molecule type" value="Genomic_DNA"/>
</dbReference>
<keyword evidence="2" id="KW-0496">Mitochondrion</keyword>
<keyword evidence="2" id="KW-0689">Ribosomal protein</keyword>
<accession>A0A1J0RD74</accession>
<dbReference type="InterPro" id="IPR023591">
    <property type="entry name" value="Ribosomal_uS2_flav_dom_sf"/>
</dbReference>